<evidence type="ECO:0000313" key="3">
    <source>
        <dbReference type="Proteomes" id="UP000006038"/>
    </source>
</evidence>
<reference evidence="2" key="1">
    <citation type="journal article" date="2013" name="Nat. Commun.">
        <title>Whole-genome sequencing of Oryza brachyantha reveals mechanisms underlying Oryza genome evolution.</title>
        <authorList>
            <person name="Chen J."/>
            <person name="Huang Q."/>
            <person name="Gao D."/>
            <person name="Wang J."/>
            <person name="Lang Y."/>
            <person name="Liu T."/>
            <person name="Li B."/>
            <person name="Bai Z."/>
            <person name="Luis Goicoechea J."/>
            <person name="Liang C."/>
            <person name="Chen C."/>
            <person name="Zhang W."/>
            <person name="Sun S."/>
            <person name="Liao Y."/>
            <person name="Zhang X."/>
            <person name="Yang L."/>
            <person name="Song C."/>
            <person name="Wang M."/>
            <person name="Shi J."/>
            <person name="Liu G."/>
            <person name="Liu J."/>
            <person name="Zhou H."/>
            <person name="Zhou W."/>
            <person name="Yu Q."/>
            <person name="An N."/>
            <person name="Chen Y."/>
            <person name="Cai Q."/>
            <person name="Wang B."/>
            <person name="Liu B."/>
            <person name="Min J."/>
            <person name="Huang Y."/>
            <person name="Wu H."/>
            <person name="Li Z."/>
            <person name="Zhang Y."/>
            <person name="Yin Y."/>
            <person name="Song W."/>
            <person name="Jiang J."/>
            <person name="Jackson S.A."/>
            <person name="Wing R.A."/>
            <person name="Wang J."/>
            <person name="Chen M."/>
        </authorList>
    </citation>
    <scope>NUCLEOTIDE SEQUENCE [LARGE SCALE GENOMIC DNA]</scope>
    <source>
        <strain evidence="2">cv. IRGC 101232</strain>
    </source>
</reference>
<evidence type="ECO:0000313" key="2">
    <source>
        <dbReference type="EnsemblPlants" id="OB04G31050.1"/>
    </source>
</evidence>
<feature type="compositionally biased region" description="Basic and acidic residues" evidence="1">
    <location>
        <begin position="282"/>
        <end position="298"/>
    </location>
</feature>
<accession>J3M130</accession>
<dbReference type="EnsemblPlants" id="OB04G31050.1">
    <property type="protein sequence ID" value="OB04G31050.1"/>
    <property type="gene ID" value="OB04G31050"/>
</dbReference>
<protein>
    <submittedName>
        <fullName evidence="2">Uncharacterized protein</fullName>
    </submittedName>
</protein>
<dbReference type="eggNOG" id="ENOG502S0F7">
    <property type="taxonomic scope" value="Eukaryota"/>
</dbReference>
<feature type="compositionally biased region" description="Low complexity" evidence="1">
    <location>
        <begin position="330"/>
        <end position="369"/>
    </location>
</feature>
<keyword evidence="3" id="KW-1185">Reference proteome</keyword>
<dbReference type="OMA" id="NETGMEQ"/>
<name>J3M130_ORYBR</name>
<feature type="compositionally biased region" description="Basic and acidic residues" evidence="1">
    <location>
        <begin position="109"/>
        <end position="122"/>
    </location>
</feature>
<organism evidence="2">
    <name type="scientific">Oryza brachyantha</name>
    <name type="common">malo sina</name>
    <dbReference type="NCBI Taxonomy" id="4533"/>
    <lineage>
        <taxon>Eukaryota</taxon>
        <taxon>Viridiplantae</taxon>
        <taxon>Streptophyta</taxon>
        <taxon>Embryophyta</taxon>
        <taxon>Tracheophyta</taxon>
        <taxon>Spermatophyta</taxon>
        <taxon>Magnoliopsida</taxon>
        <taxon>Liliopsida</taxon>
        <taxon>Poales</taxon>
        <taxon>Poaceae</taxon>
        <taxon>BOP clade</taxon>
        <taxon>Oryzoideae</taxon>
        <taxon>Oryzeae</taxon>
        <taxon>Oryzinae</taxon>
        <taxon>Oryza</taxon>
    </lineage>
</organism>
<dbReference type="AlphaFoldDB" id="J3M130"/>
<feature type="compositionally biased region" description="Basic and acidic residues" evidence="1">
    <location>
        <begin position="63"/>
        <end position="79"/>
    </location>
</feature>
<proteinExistence type="predicted"/>
<feature type="region of interest" description="Disordered" evidence="1">
    <location>
        <begin position="55"/>
        <end position="401"/>
    </location>
</feature>
<feature type="compositionally biased region" description="Basic and acidic residues" evidence="1">
    <location>
        <begin position="170"/>
        <end position="180"/>
    </location>
</feature>
<evidence type="ECO:0000256" key="1">
    <source>
        <dbReference type="SAM" id="MobiDB-lite"/>
    </source>
</evidence>
<dbReference type="HOGENOM" id="CLU_013377_1_0_1"/>
<dbReference type="Gramene" id="OB04G31050.1">
    <property type="protein sequence ID" value="OB04G31050.1"/>
    <property type="gene ID" value="OB04G31050"/>
</dbReference>
<sequence>MEQISSDLQSLKTLYGLLHKGPADENLDETSRAFLMRMLDDATQQTLLKQAKMLSGSAMSPALERKLSVQPDRRRRDDAMPCLKPIASFSPSVHASERSSRPRAQGTVRSRDSRHVQGDRFLARVASNLSSPPAVPPRRPDQRISRLASPRSSFRPVTPQHGTVAGGTPRSDRRGNENGPRRGSSGGDQSSTERGSSRRGSVYREPSAVQKLHRGGSAAAWPHGAEGSSTRHLGRTDSGLSVSVRPRRASQRAARCAAAPKLTSSSNAAATIRSRIGPNRYTMERSLHRAGEVEEESLRRRRGKEVADDASVNMGRSSRPPRRTLNKINSGSTYSSGGSSRAAASFASWSPTEASSSGASASAPSWVSSRPRGHAPPQHAFDIGASTSRHRRRRERQERRVGRLRWVKNKLALVFHHRHDHHHHHFGPSGNQNQEGLLASRGHHHMSPWGFLGGVFHRAKKTVQAKRRGGALFNAPPAYVWDTRRPPAGGAMWRMGSRLKVKKLNWLQRMNPRRRRRSGYGKAV</sequence>
<reference evidence="2" key="2">
    <citation type="submission" date="2013-04" db="UniProtKB">
        <authorList>
            <consortium name="EnsemblPlants"/>
        </authorList>
    </citation>
    <scope>IDENTIFICATION</scope>
</reference>
<dbReference type="Proteomes" id="UP000006038">
    <property type="component" value="Chromosome 4"/>
</dbReference>